<evidence type="ECO:0000256" key="4">
    <source>
        <dbReference type="ARBA" id="ARBA00022723"/>
    </source>
</evidence>
<evidence type="ECO:0000256" key="16">
    <source>
        <dbReference type="NCBIfam" id="TIGR01389"/>
    </source>
</evidence>
<name>A0A1R3VGF8_9HYPH</name>
<dbReference type="PROSITE" id="PS51194">
    <property type="entry name" value="HELICASE_CTER"/>
    <property type="match status" value="1"/>
</dbReference>
<dbReference type="PROSITE" id="PS50967">
    <property type="entry name" value="HRDC"/>
    <property type="match status" value="1"/>
</dbReference>
<keyword evidence="9" id="KW-0862">Zinc</keyword>
<dbReference type="InterPro" id="IPR027417">
    <property type="entry name" value="P-loop_NTPase"/>
</dbReference>
<dbReference type="Proteomes" id="UP000188388">
    <property type="component" value="Unassembled WGS sequence"/>
</dbReference>
<comment type="cofactor">
    <cofactor evidence="2">
        <name>Zn(2+)</name>
        <dbReference type="ChEBI" id="CHEBI:29105"/>
    </cofactor>
</comment>
<dbReference type="PANTHER" id="PTHR13710:SF105">
    <property type="entry name" value="ATP-DEPENDENT DNA HELICASE Q1"/>
    <property type="match status" value="1"/>
</dbReference>
<evidence type="ECO:0000256" key="17">
    <source>
        <dbReference type="SAM" id="Phobius"/>
    </source>
</evidence>
<dbReference type="GO" id="GO:0003677">
    <property type="term" value="F:DNA binding"/>
    <property type="evidence" value="ECO:0007669"/>
    <property type="project" value="UniProtKB-KW"/>
</dbReference>
<keyword evidence="17" id="KW-0472">Membrane</keyword>
<dbReference type="EC" id="5.6.2.4" evidence="16"/>
<dbReference type="PANTHER" id="PTHR13710">
    <property type="entry name" value="DNA HELICASE RECQ FAMILY MEMBER"/>
    <property type="match status" value="1"/>
</dbReference>
<evidence type="ECO:0000256" key="12">
    <source>
        <dbReference type="ARBA" id="ARBA00023172"/>
    </source>
</evidence>
<keyword evidence="8 21" id="KW-0347">Helicase</keyword>
<proteinExistence type="inferred from homology"/>
<evidence type="ECO:0000256" key="14">
    <source>
        <dbReference type="ARBA" id="ARBA00023235"/>
    </source>
</evidence>
<dbReference type="Pfam" id="PF16124">
    <property type="entry name" value="RecQ_Zn_bind"/>
    <property type="match status" value="1"/>
</dbReference>
<evidence type="ECO:0000256" key="9">
    <source>
        <dbReference type="ARBA" id="ARBA00022833"/>
    </source>
</evidence>
<dbReference type="InterPro" id="IPR032284">
    <property type="entry name" value="RecQ_Zn-bd"/>
</dbReference>
<dbReference type="Gene3D" id="1.10.150.80">
    <property type="entry name" value="HRDC domain"/>
    <property type="match status" value="1"/>
</dbReference>
<dbReference type="Pfam" id="PF00270">
    <property type="entry name" value="DEAD"/>
    <property type="match status" value="1"/>
</dbReference>
<dbReference type="Gene3D" id="1.10.10.10">
    <property type="entry name" value="Winged helix-like DNA-binding domain superfamily/Winged helix DNA-binding domain"/>
    <property type="match status" value="1"/>
</dbReference>
<dbReference type="InterPro" id="IPR011545">
    <property type="entry name" value="DEAD/DEAH_box_helicase_dom"/>
</dbReference>
<dbReference type="NCBIfam" id="TIGR00614">
    <property type="entry name" value="recQ_fam"/>
    <property type="match status" value="1"/>
</dbReference>
<dbReference type="SUPFAM" id="SSF47819">
    <property type="entry name" value="HRDC-like"/>
    <property type="match status" value="1"/>
</dbReference>
<dbReference type="FunFam" id="3.40.50.300:FF:000156">
    <property type="entry name" value="ATP-dependent DNA helicase recQ"/>
    <property type="match status" value="1"/>
</dbReference>
<dbReference type="InterPro" id="IPR001650">
    <property type="entry name" value="Helicase_C-like"/>
</dbReference>
<evidence type="ECO:0000256" key="5">
    <source>
        <dbReference type="ARBA" id="ARBA00022741"/>
    </source>
</evidence>
<evidence type="ECO:0000259" key="18">
    <source>
        <dbReference type="PROSITE" id="PS50967"/>
    </source>
</evidence>
<dbReference type="GO" id="GO:0005524">
    <property type="term" value="F:ATP binding"/>
    <property type="evidence" value="ECO:0007669"/>
    <property type="project" value="UniProtKB-KW"/>
</dbReference>
<dbReference type="GO" id="GO:0046872">
    <property type="term" value="F:metal ion binding"/>
    <property type="evidence" value="ECO:0007669"/>
    <property type="project" value="UniProtKB-KW"/>
</dbReference>
<dbReference type="Pfam" id="PF09382">
    <property type="entry name" value="RQC"/>
    <property type="match status" value="1"/>
</dbReference>
<sequence>MQAAAASVPAEDPKRRVLKDVFGFDDFRPGQDTVTKALLAGRHVLAIMPTGAGKSLCYQVPALVLGGLTIVVSPLVALMQDQVAALRLAGVAADTINSSLDRDANVAAWRRVAAGQTRLLYLAPERLMTARMLEALARLDIRLIAVDEAHCISQWGPAFRREYEELSRLRDIFPDVPIIALTATADEATRTDIAGQLFAGRVETLVLGFDRPNIKLGVEAKQDSKRQLLGFVQRHAGRSGIVYCLSRKKTEEMAAFLEKNGVRALAYHAGMSKDAREANQNAFMTLSGVVMVATIAFGMGIDKPDVAYVFHTDLPGSLEAYYQEIGRAGRDGRAAEAHMLFGLGDIRMRRLFIDDEDAPAEHKRRAHGRLDTLIGYCETAQCRRQILLGYFGETAMPCGNCDNCLDQTPRADGDAEARIVFAAIAQTGERFGAAHVVDVLLGHETEKVLARSHHRLASFGTGVAHKKDVWQSLIRQLVAGGFLTLDSGGHGGLAIAEKGRELARGEVPFRYRIEMRHRASRGKTRPDAAAGVAAGPEVLDTALLATLKAVRLRLARERQVPAFVIFSDRTLIDMAERCPRDLDAFAAVNGVGAAKLREFGEIFLGAIAAHQSRGSA</sequence>
<accession>A0A1R3VGF8</accession>
<keyword evidence="12" id="KW-0233">DNA recombination</keyword>
<dbReference type="SUPFAM" id="SSF52540">
    <property type="entry name" value="P-loop containing nucleoside triphosphate hydrolases"/>
    <property type="match status" value="2"/>
</dbReference>
<dbReference type="InterPro" id="IPR004589">
    <property type="entry name" value="DNA_helicase_ATP-dep_RecQ"/>
</dbReference>
<keyword evidence="4" id="KW-0479">Metal-binding</keyword>
<feature type="domain" description="HRDC" evidence="18">
    <location>
        <begin position="537"/>
        <end position="616"/>
    </location>
</feature>
<evidence type="ECO:0000256" key="10">
    <source>
        <dbReference type="ARBA" id="ARBA00022840"/>
    </source>
</evidence>
<dbReference type="Pfam" id="PF00570">
    <property type="entry name" value="HRDC"/>
    <property type="match status" value="1"/>
</dbReference>
<keyword evidence="13" id="KW-0234">DNA repair</keyword>
<dbReference type="RefSeq" id="WP_077380746.1">
    <property type="nucleotide sequence ID" value="NZ_FTPD01000034.1"/>
</dbReference>
<dbReference type="GO" id="GO:0006310">
    <property type="term" value="P:DNA recombination"/>
    <property type="evidence" value="ECO:0007669"/>
    <property type="project" value="UniProtKB-UniRule"/>
</dbReference>
<dbReference type="GO" id="GO:0005737">
    <property type="term" value="C:cytoplasm"/>
    <property type="evidence" value="ECO:0007669"/>
    <property type="project" value="TreeGrafter"/>
</dbReference>
<dbReference type="InterPro" id="IPR010997">
    <property type="entry name" value="HRDC-like_sf"/>
</dbReference>
<evidence type="ECO:0000256" key="7">
    <source>
        <dbReference type="ARBA" id="ARBA00022801"/>
    </source>
</evidence>
<evidence type="ECO:0000256" key="6">
    <source>
        <dbReference type="ARBA" id="ARBA00022763"/>
    </source>
</evidence>
<feature type="transmembrane region" description="Helical" evidence="17">
    <location>
        <begin position="58"/>
        <end position="78"/>
    </location>
</feature>
<evidence type="ECO:0000256" key="1">
    <source>
        <dbReference type="ARBA" id="ARBA00001946"/>
    </source>
</evidence>
<dbReference type="Pfam" id="PF00271">
    <property type="entry name" value="Helicase_C"/>
    <property type="match status" value="1"/>
</dbReference>
<dbReference type="SMART" id="SM00341">
    <property type="entry name" value="HRDC"/>
    <property type="match status" value="1"/>
</dbReference>
<evidence type="ECO:0000256" key="8">
    <source>
        <dbReference type="ARBA" id="ARBA00022806"/>
    </source>
</evidence>
<dbReference type="CDD" id="cd17920">
    <property type="entry name" value="DEXHc_RecQ"/>
    <property type="match status" value="1"/>
</dbReference>
<dbReference type="GO" id="GO:0009432">
    <property type="term" value="P:SOS response"/>
    <property type="evidence" value="ECO:0007669"/>
    <property type="project" value="UniProtKB-UniRule"/>
</dbReference>
<evidence type="ECO:0000256" key="15">
    <source>
        <dbReference type="ARBA" id="ARBA00034617"/>
    </source>
</evidence>
<comment type="catalytic activity">
    <reaction evidence="15">
        <text>Couples ATP hydrolysis with the unwinding of duplex DNA by translocating in the 3'-5' direction.</text>
        <dbReference type="EC" id="5.6.2.4"/>
    </reaction>
</comment>
<dbReference type="GO" id="GO:0043138">
    <property type="term" value="F:3'-5' DNA helicase activity"/>
    <property type="evidence" value="ECO:0007669"/>
    <property type="project" value="UniProtKB-EC"/>
</dbReference>
<dbReference type="SMART" id="SM00490">
    <property type="entry name" value="HELICc"/>
    <property type="match status" value="1"/>
</dbReference>
<dbReference type="CDD" id="cd18794">
    <property type="entry name" value="SF2_C_RecQ"/>
    <property type="match status" value="1"/>
</dbReference>
<dbReference type="SMART" id="SM00487">
    <property type="entry name" value="DEXDc"/>
    <property type="match status" value="1"/>
</dbReference>
<feature type="domain" description="Helicase C-terminal" evidence="20">
    <location>
        <begin position="224"/>
        <end position="374"/>
    </location>
</feature>
<keyword evidence="17" id="KW-1133">Transmembrane helix</keyword>
<comment type="cofactor">
    <cofactor evidence="1">
        <name>Mg(2+)</name>
        <dbReference type="ChEBI" id="CHEBI:18420"/>
    </cofactor>
</comment>
<dbReference type="GO" id="GO:0016787">
    <property type="term" value="F:hydrolase activity"/>
    <property type="evidence" value="ECO:0007669"/>
    <property type="project" value="UniProtKB-KW"/>
</dbReference>
<protein>
    <recommendedName>
        <fullName evidence="16">DNA helicase RecQ</fullName>
        <ecNumber evidence="16">5.6.2.4</ecNumber>
    </recommendedName>
</protein>
<dbReference type="GO" id="GO:0006281">
    <property type="term" value="P:DNA repair"/>
    <property type="evidence" value="ECO:0007669"/>
    <property type="project" value="UniProtKB-KW"/>
</dbReference>
<dbReference type="InterPro" id="IPR018982">
    <property type="entry name" value="RQC_domain"/>
</dbReference>
<dbReference type="STRING" id="1631249.BQ8794_40083"/>
<gene>
    <name evidence="21" type="primary">recQ</name>
    <name evidence="21" type="ORF">BQ8794_40083</name>
</gene>
<keyword evidence="22" id="KW-1185">Reference proteome</keyword>
<dbReference type="FunFam" id="3.40.50.300:FF:001389">
    <property type="entry name" value="ATP-dependent DNA helicase RecQ"/>
    <property type="match status" value="1"/>
</dbReference>
<dbReference type="InterPro" id="IPR044876">
    <property type="entry name" value="HRDC_dom_sf"/>
</dbReference>
<dbReference type="GO" id="GO:0009378">
    <property type="term" value="F:four-way junction helicase activity"/>
    <property type="evidence" value="ECO:0007669"/>
    <property type="project" value="TreeGrafter"/>
</dbReference>
<dbReference type="InterPro" id="IPR006293">
    <property type="entry name" value="DNA_helicase_ATP-dep_RecQ_bac"/>
</dbReference>
<dbReference type="AlphaFoldDB" id="A0A1R3VGF8"/>
<comment type="similarity">
    <text evidence="3">Belongs to the helicase family. RecQ subfamily.</text>
</comment>
<dbReference type="NCBIfam" id="TIGR01389">
    <property type="entry name" value="recQ"/>
    <property type="match status" value="1"/>
</dbReference>
<dbReference type="Gene3D" id="3.40.50.300">
    <property type="entry name" value="P-loop containing nucleotide triphosphate hydrolases"/>
    <property type="match status" value="2"/>
</dbReference>
<keyword evidence="17" id="KW-0812">Transmembrane</keyword>
<keyword evidence="6" id="KW-0227">DNA damage</keyword>
<dbReference type="GO" id="GO:0030894">
    <property type="term" value="C:replisome"/>
    <property type="evidence" value="ECO:0007669"/>
    <property type="project" value="TreeGrafter"/>
</dbReference>
<dbReference type="GO" id="GO:0043590">
    <property type="term" value="C:bacterial nucleoid"/>
    <property type="evidence" value="ECO:0007669"/>
    <property type="project" value="TreeGrafter"/>
</dbReference>
<dbReference type="InterPro" id="IPR036388">
    <property type="entry name" value="WH-like_DNA-bd_sf"/>
</dbReference>
<keyword evidence="11" id="KW-0238">DNA-binding</keyword>
<evidence type="ECO:0000256" key="11">
    <source>
        <dbReference type="ARBA" id="ARBA00023125"/>
    </source>
</evidence>
<dbReference type="InterPro" id="IPR014001">
    <property type="entry name" value="Helicase_ATP-bd"/>
</dbReference>
<feature type="domain" description="Helicase ATP-binding" evidence="19">
    <location>
        <begin position="35"/>
        <end position="203"/>
    </location>
</feature>
<dbReference type="SMART" id="SM00956">
    <property type="entry name" value="RQC"/>
    <property type="match status" value="1"/>
</dbReference>
<evidence type="ECO:0000313" key="22">
    <source>
        <dbReference type="Proteomes" id="UP000188388"/>
    </source>
</evidence>
<dbReference type="GO" id="GO:0006260">
    <property type="term" value="P:DNA replication"/>
    <property type="evidence" value="ECO:0007669"/>
    <property type="project" value="InterPro"/>
</dbReference>
<organism evidence="21 22">
    <name type="scientific">Mesorhizobium prunaredense</name>
    <dbReference type="NCBI Taxonomy" id="1631249"/>
    <lineage>
        <taxon>Bacteria</taxon>
        <taxon>Pseudomonadati</taxon>
        <taxon>Pseudomonadota</taxon>
        <taxon>Alphaproteobacteria</taxon>
        <taxon>Hyphomicrobiales</taxon>
        <taxon>Phyllobacteriaceae</taxon>
        <taxon>Mesorhizobium</taxon>
    </lineage>
</organism>
<reference evidence="22" key="1">
    <citation type="submission" date="2017-01" db="EMBL/GenBank/DDBJ databases">
        <authorList>
            <person name="Brunel B."/>
        </authorList>
    </citation>
    <scope>NUCLEOTIDE SEQUENCE [LARGE SCALE GENOMIC DNA]</scope>
</reference>
<evidence type="ECO:0000256" key="3">
    <source>
        <dbReference type="ARBA" id="ARBA00005446"/>
    </source>
</evidence>
<evidence type="ECO:0000256" key="2">
    <source>
        <dbReference type="ARBA" id="ARBA00001947"/>
    </source>
</evidence>
<dbReference type="PROSITE" id="PS51192">
    <property type="entry name" value="HELICASE_ATP_BIND_1"/>
    <property type="match status" value="1"/>
</dbReference>
<keyword evidence="14" id="KW-0413">Isomerase</keyword>
<evidence type="ECO:0000256" key="13">
    <source>
        <dbReference type="ARBA" id="ARBA00023204"/>
    </source>
</evidence>
<keyword evidence="5" id="KW-0547">Nucleotide-binding</keyword>
<evidence type="ECO:0000259" key="19">
    <source>
        <dbReference type="PROSITE" id="PS51192"/>
    </source>
</evidence>
<evidence type="ECO:0000259" key="20">
    <source>
        <dbReference type="PROSITE" id="PS51194"/>
    </source>
</evidence>
<dbReference type="EMBL" id="FTPD01000034">
    <property type="protein sequence ID" value="SIT57484.1"/>
    <property type="molecule type" value="Genomic_DNA"/>
</dbReference>
<keyword evidence="10" id="KW-0067">ATP-binding</keyword>
<evidence type="ECO:0000313" key="21">
    <source>
        <dbReference type="EMBL" id="SIT57484.1"/>
    </source>
</evidence>
<dbReference type="InterPro" id="IPR002121">
    <property type="entry name" value="HRDC_dom"/>
</dbReference>
<keyword evidence="7 21" id="KW-0378">Hydrolase</keyword>